<gene>
    <name evidence="5" type="ORF">AACH10_12545</name>
</gene>
<dbReference type="PANTHER" id="PTHR12789:SF0">
    <property type="entry name" value="DENSITY-REGULATED PROTEIN"/>
    <property type="match status" value="1"/>
</dbReference>
<evidence type="ECO:0000259" key="4">
    <source>
        <dbReference type="PROSITE" id="PS50296"/>
    </source>
</evidence>
<protein>
    <submittedName>
        <fullName evidence="5">Stress response translation initiation inhibitor YciH</fullName>
    </submittedName>
</protein>
<name>A0ABU9CGT7_9BURK</name>
<evidence type="ECO:0000256" key="3">
    <source>
        <dbReference type="ARBA" id="ARBA00022917"/>
    </source>
</evidence>
<dbReference type="RefSeq" id="WP_341410761.1">
    <property type="nucleotide sequence ID" value="NZ_JBBUTH010000007.1"/>
</dbReference>
<comment type="similarity">
    <text evidence="1">Belongs to the SUI1 family.</text>
</comment>
<dbReference type="EMBL" id="JBBUTH010000007">
    <property type="protein sequence ID" value="MEK8051071.1"/>
    <property type="molecule type" value="Genomic_DNA"/>
</dbReference>
<dbReference type="InterPro" id="IPR005872">
    <property type="entry name" value="SUI1_arc_bac"/>
</dbReference>
<accession>A0ABU9CGT7</accession>
<dbReference type="PANTHER" id="PTHR12789">
    <property type="entry name" value="DENSITY-REGULATED PROTEIN HOMOLOG"/>
    <property type="match status" value="1"/>
</dbReference>
<dbReference type="PIRSF" id="PIRSF037511">
    <property type="entry name" value="Transl_init_SUI1_pro"/>
    <property type="match status" value="1"/>
</dbReference>
<sequence>MPSMKLKSAGTGGLVYSTDAGSMCPACRQPLAACTCAAQAAAAALRGDGTVRVHFETKGRGGKAVTVVRGLDDLPPDTLAQWGKQLRTACGAGGAVKDGGVLEIQGDHREKVQAWLQAQGRKVKLAGG</sequence>
<dbReference type="Pfam" id="PF01253">
    <property type="entry name" value="SUI1"/>
    <property type="match status" value="1"/>
</dbReference>
<evidence type="ECO:0000256" key="2">
    <source>
        <dbReference type="ARBA" id="ARBA00022845"/>
    </source>
</evidence>
<feature type="domain" description="SUI1" evidence="4">
    <location>
        <begin position="57"/>
        <end position="120"/>
    </location>
</feature>
<dbReference type="Gene3D" id="3.30.780.10">
    <property type="entry name" value="SUI1-like domain"/>
    <property type="match status" value="1"/>
</dbReference>
<dbReference type="PROSITE" id="PS50296">
    <property type="entry name" value="SUI1"/>
    <property type="match status" value="1"/>
</dbReference>
<keyword evidence="6" id="KW-1185">Reference proteome</keyword>
<comment type="caution">
    <text evidence="5">The sequence shown here is derived from an EMBL/GenBank/DDBJ whole genome shotgun (WGS) entry which is preliminary data.</text>
</comment>
<dbReference type="InterPro" id="IPR001950">
    <property type="entry name" value="SUI1"/>
</dbReference>
<dbReference type="CDD" id="cd11567">
    <property type="entry name" value="YciH_like"/>
    <property type="match status" value="1"/>
</dbReference>
<proteinExistence type="inferred from homology"/>
<evidence type="ECO:0000313" key="6">
    <source>
        <dbReference type="Proteomes" id="UP001365405"/>
    </source>
</evidence>
<keyword evidence="2" id="KW-0810">Translation regulation</keyword>
<keyword evidence="3" id="KW-0648">Protein biosynthesis</keyword>
<dbReference type="Proteomes" id="UP001365405">
    <property type="component" value="Unassembled WGS sequence"/>
</dbReference>
<dbReference type="InterPro" id="IPR050318">
    <property type="entry name" value="DENR/SUI1_TIF"/>
</dbReference>
<reference evidence="5 6" key="1">
    <citation type="submission" date="2024-04" db="EMBL/GenBank/DDBJ databases">
        <title>Novel species of the genus Ideonella isolated from streams.</title>
        <authorList>
            <person name="Lu H."/>
        </authorList>
    </citation>
    <scope>NUCLEOTIDE SEQUENCE [LARGE SCALE GENOMIC DNA]</scope>
    <source>
        <strain evidence="5 6">DXS22W</strain>
    </source>
</reference>
<evidence type="ECO:0000256" key="1">
    <source>
        <dbReference type="ARBA" id="ARBA00005422"/>
    </source>
</evidence>
<dbReference type="InterPro" id="IPR036877">
    <property type="entry name" value="SUI1_dom_sf"/>
</dbReference>
<evidence type="ECO:0000313" key="5">
    <source>
        <dbReference type="EMBL" id="MEK8051071.1"/>
    </source>
</evidence>
<dbReference type="SUPFAM" id="SSF55159">
    <property type="entry name" value="eIF1-like"/>
    <property type="match status" value="1"/>
</dbReference>
<organism evidence="5 6">
    <name type="scientific">Pseudaquabacterium inlustre</name>
    <dbReference type="NCBI Taxonomy" id="2984192"/>
    <lineage>
        <taxon>Bacteria</taxon>
        <taxon>Pseudomonadati</taxon>
        <taxon>Pseudomonadota</taxon>
        <taxon>Betaproteobacteria</taxon>
        <taxon>Burkholderiales</taxon>
        <taxon>Sphaerotilaceae</taxon>
        <taxon>Pseudaquabacterium</taxon>
    </lineage>
</organism>